<name>A0A8H4VQ72_9AGAR</name>
<keyword evidence="2" id="KW-1185">Reference proteome</keyword>
<dbReference type="Proteomes" id="UP000521872">
    <property type="component" value="Unassembled WGS sequence"/>
</dbReference>
<organism evidence="1 2">
    <name type="scientific">Agrocybe pediades</name>
    <dbReference type="NCBI Taxonomy" id="84607"/>
    <lineage>
        <taxon>Eukaryota</taxon>
        <taxon>Fungi</taxon>
        <taxon>Dikarya</taxon>
        <taxon>Basidiomycota</taxon>
        <taxon>Agaricomycotina</taxon>
        <taxon>Agaricomycetes</taxon>
        <taxon>Agaricomycetidae</taxon>
        <taxon>Agaricales</taxon>
        <taxon>Agaricineae</taxon>
        <taxon>Strophariaceae</taxon>
        <taxon>Agrocybe</taxon>
    </lineage>
</organism>
<reference evidence="1 2" key="1">
    <citation type="submission" date="2019-12" db="EMBL/GenBank/DDBJ databases">
        <authorList>
            <person name="Floudas D."/>
            <person name="Bentzer J."/>
            <person name="Ahren D."/>
            <person name="Johansson T."/>
            <person name="Persson P."/>
            <person name="Tunlid A."/>
        </authorList>
    </citation>
    <scope>NUCLEOTIDE SEQUENCE [LARGE SCALE GENOMIC DNA]</scope>
    <source>
        <strain evidence="1 2">CBS 102.39</strain>
    </source>
</reference>
<protein>
    <submittedName>
        <fullName evidence="1">Uncharacterized protein</fullName>
    </submittedName>
</protein>
<dbReference type="EMBL" id="JAACJL010000020">
    <property type="protein sequence ID" value="KAF4618027.1"/>
    <property type="molecule type" value="Genomic_DNA"/>
</dbReference>
<evidence type="ECO:0000313" key="2">
    <source>
        <dbReference type="Proteomes" id="UP000521872"/>
    </source>
</evidence>
<evidence type="ECO:0000313" key="1">
    <source>
        <dbReference type="EMBL" id="KAF4618027.1"/>
    </source>
</evidence>
<proteinExistence type="predicted"/>
<sequence length="109" mass="12758">MLATTETLWVPSIISGYTSDYFNLKNDCVIQPAIFDVDDNLIPTHRLHEFMRPKCLISALVMLDSKNIWFDPFDKTKGFWRQYDLKGVSARILHMSDEPIEQPRRPFIP</sequence>
<dbReference type="AlphaFoldDB" id="A0A8H4VQ72"/>
<comment type="caution">
    <text evidence="1">The sequence shown here is derived from an EMBL/GenBank/DDBJ whole genome shotgun (WGS) entry which is preliminary data.</text>
</comment>
<accession>A0A8H4VQ72</accession>
<gene>
    <name evidence="1" type="ORF">D9613_012838</name>
</gene>